<evidence type="ECO:0000313" key="9">
    <source>
        <dbReference type="EMBL" id="CAI4030646.1"/>
    </source>
</evidence>
<dbReference type="GO" id="GO:0006633">
    <property type="term" value="P:fatty acid biosynthetic process"/>
    <property type="evidence" value="ECO:0007669"/>
    <property type="project" value="TreeGrafter"/>
</dbReference>
<dbReference type="InterPro" id="IPR050858">
    <property type="entry name" value="Mal-CoA-ACP_Trans/PKS_FabD"/>
</dbReference>
<dbReference type="NCBIfam" id="TIGR00128">
    <property type="entry name" value="fabD"/>
    <property type="match status" value="1"/>
</dbReference>
<dbReference type="FunFam" id="3.30.70.250:FF:000001">
    <property type="entry name" value="Malonyl CoA-acyl carrier protein transacylase"/>
    <property type="match status" value="1"/>
</dbReference>
<dbReference type="InterPro" id="IPR004410">
    <property type="entry name" value="Malonyl_CoA-ACP_transAc_FabD"/>
</dbReference>
<evidence type="ECO:0000256" key="2">
    <source>
        <dbReference type="ARBA" id="ARBA00018953"/>
    </source>
</evidence>
<organism evidence="9 10">
    <name type="scientific">Nitrospira tepida</name>
    <dbReference type="NCBI Taxonomy" id="2973512"/>
    <lineage>
        <taxon>Bacteria</taxon>
        <taxon>Pseudomonadati</taxon>
        <taxon>Nitrospirota</taxon>
        <taxon>Nitrospiria</taxon>
        <taxon>Nitrospirales</taxon>
        <taxon>Nitrospiraceae</taxon>
        <taxon>Nitrospira</taxon>
    </lineage>
</organism>
<dbReference type="GO" id="GO:0005829">
    <property type="term" value="C:cytosol"/>
    <property type="evidence" value="ECO:0007669"/>
    <property type="project" value="TreeGrafter"/>
</dbReference>
<evidence type="ECO:0000256" key="1">
    <source>
        <dbReference type="ARBA" id="ARBA00013258"/>
    </source>
</evidence>
<dbReference type="RefSeq" id="WP_289267624.1">
    <property type="nucleotide sequence ID" value="NZ_OX365700.1"/>
</dbReference>
<name>A0AA86MX91_9BACT</name>
<dbReference type="InterPro" id="IPR014043">
    <property type="entry name" value="Acyl_transferase_dom"/>
</dbReference>
<dbReference type="SMART" id="SM00827">
    <property type="entry name" value="PKS_AT"/>
    <property type="match status" value="1"/>
</dbReference>
<dbReference type="PANTHER" id="PTHR42681">
    <property type="entry name" value="MALONYL-COA-ACYL CARRIER PROTEIN TRANSACYLASE, MITOCHONDRIAL"/>
    <property type="match status" value="1"/>
</dbReference>
<dbReference type="InterPro" id="IPR016036">
    <property type="entry name" value="Malonyl_transacylase_ACP-bd"/>
</dbReference>
<comment type="similarity">
    <text evidence="6">Belongs to the fabD family.</text>
</comment>
<gene>
    <name evidence="9" type="ORF">DNFV4_01074</name>
</gene>
<evidence type="ECO:0000256" key="4">
    <source>
        <dbReference type="ARBA" id="ARBA00023315"/>
    </source>
</evidence>
<dbReference type="InterPro" id="IPR016035">
    <property type="entry name" value="Acyl_Trfase/lysoPLipase"/>
</dbReference>
<reference evidence="9" key="1">
    <citation type="submission" date="2022-10" db="EMBL/GenBank/DDBJ databases">
        <authorList>
            <person name="Koch H."/>
        </authorList>
    </citation>
    <scope>NUCLEOTIDE SEQUENCE</scope>
    <source>
        <strain evidence="9">DNF</strain>
    </source>
</reference>
<dbReference type="PANTHER" id="PTHR42681:SF1">
    <property type="entry name" value="MALONYL-COA-ACYL CARRIER PROTEIN TRANSACYLASE, MITOCHONDRIAL"/>
    <property type="match status" value="1"/>
</dbReference>
<dbReference type="InterPro" id="IPR001227">
    <property type="entry name" value="Ac_transferase_dom_sf"/>
</dbReference>
<feature type="domain" description="Malonyl-CoA:ACP transacylase (MAT)" evidence="8">
    <location>
        <begin position="8"/>
        <end position="310"/>
    </location>
</feature>
<evidence type="ECO:0000313" key="10">
    <source>
        <dbReference type="Proteomes" id="UP001179121"/>
    </source>
</evidence>
<dbReference type="InterPro" id="IPR024925">
    <property type="entry name" value="Malonyl_CoA-ACP_transAc"/>
</dbReference>
<dbReference type="SUPFAM" id="SSF52151">
    <property type="entry name" value="FabD/lysophospholipase-like"/>
    <property type="match status" value="1"/>
</dbReference>
<dbReference type="Proteomes" id="UP001179121">
    <property type="component" value="Chromosome"/>
</dbReference>
<dbReference type="Gene3D" id="3.40.366.10">
    <property type="entry name" value="Malonyl-Coenzyme A Acyl Carrier Protein, domain 2"/>
    <property type="match status" value="1"/>
</dbReference>
<evidence type="ECO:0000256" key="3">
    <source>
        <dbReference type="ARBA" id="ARBA00022679"/>
    </source>
</evidence>
<protein>
    <recommendedName>
        <fullName evidence="2 6">Malonyl CoA-acyl carrier protein transacylase</fullName>
        <ecNumber evidence="1 6">2.3.1.39</ecNumber>
    </recommendedName>
</protein>
<dbReference type="Pfam" id="PF00698">
    <property type="entry name" value="Acyl_transf_1"/>
    <property type="match status" value="1"/>
</dbReference>
<dbReference type="AlphaFoldDB" id="A0AA86MX91"/>
<proteinExistence type="inferred from homology"/>
<keyword evidence="3 6" id="KW-0808">Transferase</keyword>
<dbReference type="PIRSF" id="PIRSF000446">
    <property type="entry name" value="Mct"/>
    <property type="match status" value="1"/>
</dbReference>
<accession>A0AA86MX91</accession>
<keyword evidence="10" id="KW-1185">Reference proteome</keyword>
<comment type="catalytic activity">
    <reaction evidence="5 6">
        <text>holo-[ACP] + malonyl-CoA = malonyl-[ACP] + CoA</text>
        <dbReference type="Rhea" id="RHEA:41792"/>
        <dbReference type="Rhea" id="RHEA-COMP:9623"/>
        <dbReference type="Rhea" id="RHEA-COMP:9685"/>
        <dbReference type="ChEBI" id="CHEBI:57287"/>
        <dbReference type="ChEBI" id="CHEBI:57384"/>
        <dbReference type="ChEBI" id="CHEBI:64479"/>
        <dbReference type="ChEBI" id="CHEBI:78449"/>
        <dbReference type="EC" id="2.3.1.39"/>
    </reaction>
</comment>
<dbReference type="KEGG" id="nti:DNFV4_01074"/>
<evidence type="ECO:0000256" key="6">
    <source>
        <dbReference type="PIRNR" id="PIRNR000446"/>
    </source>
</evidence>
<evidence type="ECO:0000256" key="7">
    <source>
        <dbReference type="PIRSR" id="PIRSR000446-1"/>
    </source>
</evidence>
<feature type="active site" evidence="7">
    <location>
        <position position="201"/>
    </location>
</feature>
<feature type="active site" evidence="7">
    <location>
        <position position="92"/>
    </location>
</feature>
<dbReference type="EMBL" id="OX365700">
    <property type="protein sequence ID" value="CAI4030646.1"/>
    <property type="molecule type" value="Genomic_DNA"/>
</dbReference>
<sequence>MSAGIGFVFPGQGSQSVGMGRLFYEASEAARRTYEEASAVLGYDAAALCFEGPAERLNLTEFTQPALLTASIAAWRACAFDGIQAVAVAGHSLGEYTALVAAGALSFREGVSLVQKRGRYMAESVPAGTGLVAALLGLSSELTQAACQEASSVGLVAPANFNCPGQIVIAGEKAAVERAIELAKAKGAKRALPLPVSVPVHTPLMKQAADRLSKDLAEARWTDLRIPLVNNAEAAVIRSAADIRPSLVKQLPSPVRWEESVRKMVSMGVTTFVEVGPGTVLTGLIKRIVPNAATFNVQDPASLDATRAALEARSSG</sequence>
<keyword evidence="4 6" id="KW-0012">Acyltransferase</keyword>
<dbReference type="GO" id="GO:0004314">
    <property type="term" value="F:[acyl-carrier-protein] S-malonyltransferase activity"/>
    <property type="evidence" value="ECO:0007669"/>
    <property type="project" value="UniProtKB-EC"/>
</dbReference>
<dbReference type="SUPFAM" id="SSF55048">
    <property type="entry name" value="Probable ACP-binding domain of malonyl-CoA ACP transacylase"/>
    <property type="match status" value="1"/>
</dbReference>
<evidence type="ECO:0000259" key="8">
    <source>
        <dbReference type="SMART" id="SM00827"/>
    </source>
</evidence>
<dbReference type="Gene3D" id="3.30.70.250">
    <property type="entry name" value="Malonyl-CoA ACP transacylase, ACP-binding"/>
    <property type="match status" value="1"/>
</dbReference>
<evidence type="ECO:0000256" key="5">
    <source>
        <dbReference type="ARBA" id="ARBA00048462"/>
    </source>
</evidence>
<dbReference type="EC" id="2.3.1.39" evidence="1 6"/>